<organism evidence="1 2">
    <name type="scientific">Aequoribacter fuscus</name>
    <dbReference type="NCBI Taxonomy" id="2518989"/>
    <lineage>
        <taxon>Bacteria</taxon>
        <taxon>Pseudomonadati</taxon>
        <taxon>Pseudomonadota</taxon>
        <taxon>Gammaproteobacteria</taxon>
        <taxon>Cellvibrionales</taxon>
        <taxon>Halieaceae</taxon>
        <taxon>Aequoribacter</taxon>
    </lineage>
</organism>
<proteinExistence type="predicted"/>
<dbReference type="EMBL" id="AEIG01000020">
    <property type="protein sequence ID" value="EGG30218.1"/>
    <property type="molecule type" value="Genomic_DNA"/>
</dbReference>
<sequence>MRLQYQRDGQLLIDENDAFTGLTDTQVAFQYALSQDAALNVFVNLPTGDSDTLLGSGSVDAGVSWQGAYTSESGWRTSTQVGVIALGNSGLLEAEARSAAAFGQVAFAWPASENIVLKLQLEGHTAYYDSPLSPVGKNAVMLGMGGSILLGRQWQLDIMVSEDIAVEASLDVGLHMRLTF</sequence>
<keyword evidence="2" id="KW-1185">Reference proteome</keyword>
<dbReference type="STRING" id="2518989.IMCC3088_824"/>
<name>F3L0A8_9GAMM</name>
<reference evidence="1 2" key="1">
    <citation type="journal article" date="2011" name="J. Bacteriol.">
        <title>Genome sequence of strain IMCC3088, a proteorhodopsin-containing marine bacterium belonging to the OM60/NOR5 clade.</title>
        <authorList>
            <person name="Jang Y."/>
            <person name="Oh H.M."/>
            <person name="Kang I."/>
            <person name="Lee K."/>
            <person name="Yang S.J."/>
            <person name="Cho J.C."/>
        </authorList>
    </citation>
    <scope>NUCLEOTIDE SEQUENCE [LARGE SCALE GENOMIC DNA]</scope>
    <source>
        <strain evidence="1 2">IMCC3088</strain>
    </source>
</reference>
<evidence type="ECO:0000313" key="2">
    <source>
        <dbReference type="Proteomes" id="UP000005615"/>
    </source>
</evidence>
<evidence type="ECO:0008006" key="3">
    <source>
        <dbReference type="Google" id="ProtNLM"/>
    </source>
</evidence>
<gene>
    <name evidence="1" type="ORF">IMCC3088_824</name>
</gene>
<protein>
    <recommendedName>
        <fullName evidence="3">Autotransporter outer membrane beta-barrel domain-containing protein</fullName>
    </recommendedName>
</protein>
<dbReference type="InterPro" id="IPR021523">
    <property type="entry name" value="DUF3187"/>
</dbReference>
<dbReference type="Proteomes" id="UP000005615">
    <property type="component" value="Unassembled WGS sequence"/>
</dbReference>
<accession>F3L0A8</accession>
<comment type="caution">
    <text evidence="1">The sequence shown here is derived from an EMBL/GenBank/DDBJ whole genome shotgun (WGS) entry which is preliminary data.</text>
</comment>
<evidence type="ECO:0000313" key="1">
    <source>
        <dbReference type="EMBL" id="EGG30218.1"/>
    </source>
</evidence>
<dbReference type="AlphaFoldDB" id="F3L0A8"/>
<dbReference type="Pfam" id="PF11383">
    <property type="entry name" value="DUF3187"/>
    <property type="match status" value="1"/>
</dbReference>